<evidence type="ECO:0000313" key="12">
    <source>
        <dbReference type="Proteomes" id="UP000309340"/>
    </source>
</evidence>
<dbReference type="GO" id="GO:0005634">
    <property type="term" value="C:nucleus"/>
    <property type="evidence" value="ECO:0007669"/>
    <property type="project" value="UniProtKB-SubCell"/>
</dbReference>
<feature type="compositionally biased region" description="Pro residues" evidence="10">
    <location>
        <begin position="11"/>
        <end position="27"/>
    </location>
</feature>
<dbReference type="Pfam" id="PF03980">
    <property type="entry name" value="Nnf1"/>
    <property type="match status" value="1"/>
</dbReference>
<dbReference type="GO" id="GO:0000444">
    <property type="term" value="C:MIS12/MIND type complex"/>
    <property type="evidence" value="ECO:0007669"/>
    <property type="project" value="InterPro"/>
</dbReference>
<feature type="region of interest" description="Disordered" evidence="10">
    <location>
        <begin position="116"/>
        <end position="135"/>
    </location>
</feature>
<comment type="caution">
    <text evidence="11">The sequence shown here is derived from an EMBL/GenBank/DDBJ whole genome shotgun (WGS) entry which is preliminary data.</text>
</comment>
<dbReference type="GO" id="GO:0051301">
    <property type="term" value="P:cell division"/>
    <property type="evidence" value="ECO:0007669"/>
    <property type="project" value="UniProtKB-KW"/>
</dbReference>
<feature type="compositionally biased region" description="Gly residues" evidence="10">
    <location>
        <begin position="123"/>
        <end position="132"/>
    </location>
</feature>
<evidence type="ECO:0008006" key="13">
    <source>
        <dbReference type="Google" id="ProtNLM"/>
    </source>
</evidence>
<evidence type="ECO:0000256" key="2">
    <source>
        <dbReference type="ARBA" id="ARBA00004629"/>
    </source>
</evidence>
<dbReference type="STRING" id="329884.A0A4U0XAJ0"/>
<evidence type="ECO:0000256" key="5">
    <source>
        <dbReference type="ARBA" id="ARBA00022776"/>
    </source>
</evidence>
<keyword evidence="7" id="KW-0539">Nucleus</keyword>
<dbReference type="PANTHER" id="PTHR15459:SF3">
    <property type="entry name" value="POLYAMINE-MODULATED FACTOR 1"/>
    <property type="match status" value="1"/>
</dbReference>
<dbReference type="InterPro" id="IPR007128">
    <property type="entry name" value="PMF1/Nnf1"/>
</dbReference>
<feature type="compositionally biased region" description="Low complexity" evidence="10">
    <location>
        <begin position="1"/>
        <end position="10"/>
    </location>
</feature>
<evidence type="ECO:0000256" key="4">
    <source>
        <dbReference type="ARBA" id="ARBA00022618"/>
    </source>
</evidence>
<dbReference type="Proteomes" id="UP000309340">
    <property type="component" value="Unassembled WGS sequence"/>
</dbReference>
<keyword evidence="8" id="KW-0131">Cell cycle</keyword>
<evidence type="ECO:0000256" key="8">
    <source>
        <dbReference type="ARBA" id="ARBA00023306"/>
    </source>
</evidence>
<evidence type="ECO:0000256" key="6">
    <source>
        <dbReference type="ARBA" id="ARBA00022838"/>
    </source>
</evidence>
<name>A0A4U0XAJ0_9PEZI</name>
<keyword evidence="6" id="KW-0995">Kinetochore</keyword>
<dbReference type="AlphaFoldDB" id="A0A4U0XAJ0"/>
<keyword evidence="4" id="KW-0132">Cell division</keyword>
<sequence>MATPTTTTPPHRSPSPPLPPTPPPPTSSLPGPRATALHQLYHEATAHLLKTCTYPHFAACFPTPARAVPGSMKALHAQFTAKLGEQLRGNFDALMAERGAVGALNGLDGLVEGARGRRRGGAGEEGGCGDDGGVVPPHTLAPKTLYLSHLAPTLRQYNQEIQQEQETVQAENVVLLGRIQEQRKQIAGMMVGLDRVVADLDASVAALKPGELEALREEARGVDQGMGVV</sequence>
<comment type="subcellular location">
    <subcellularLocation>
        <location evidence="2">Chromosome</location>
        <location evidence="2">Centromere</location>
        <location evidence="2">Kinetochore</location>
    </subcellularLocation>
    <subcellularLocation>
        <location evidence="1">Nucleus</location>
    </subcellularLocation>
</comment>
<feature type="region of interest" description="Disordered" evidence="10">
    <location>
        <begin position="1"/>
        <end position="31"/>
    </location>
</feature>
<keyword evidence="5" id="KW-0498">Mitosis</keyword>
<reference evidence="11 12" key="1">
    <citation type="submission" date="2017-03" db="EMBL/GenBank/DDBJ databases">
        <title>Genomes of endolithic fungi from Antarctica.</title>
        <authorList>
            <person name="Coleine C."/>
            <person name="Masonjones S."/>
            <person name="Stajich J.E."/>
        </authorList>
    </citation>
    <scope>NUCLEOTIDE SEQUENCE [LARGE SCALE GENOMIC DNA]</scope>
    <source>
        <strain evidence="11 12">CCFEE 5184</strain>
    </source>
</reference>
<evidence type="ECO:0000256" key="3">
    <source>
        <dbReference type="ARBA" id="ARBA00022454"/>
    </source>
</evidence>
<evidence type="ECO:0000313" key="11">
    <source>
        <dbReference type="EMBL" id="TKA72716.1"/>
    </source>
</evidence>
<keyword evidence="3" id="KW-0158">Chromosome</keyword>
<evidence type="ECO:0000256" key="10">
    <source>
        <dbReference type="SAM" id="MobiDB-lite"/>
    </source>
</evidence>
<dbReference type="OrthoDB" id="18453at2759"/>
<protein>
    <recommendedName>
        <fullName evidence="13">MIND kinetochore complex component Nnf1</fullName>
    </recommendedName>
</protein>
<dbReference type="EMBL" id="NAJQ01000297">
    <property type="protein sequence ID" value="TKA72716.1"/>
    <property type="molecule type" value="Genomic_DNA"/>
</dbReference>
<keyword evidence="9" id="KW-0137">Centromere</keyword>
<dbReference type="GO" id="GO:0007059">
    <property type="term" value="P:chromosome segregation"/>
    <property type="evidence" value="ECO:0007669"/>
    <property type="project" value="TreeGrafter"/>
</dbReference>
<evidence type="ECO:0000256" key="7">
    <source>
        <dbReference type="ARBA" id="ARBA00023242"/>
    </source>
</evidence>
<keyword evidence="12" id="KW-1185">Reference proteome</keyword>
<organism evidence="11 12">
    <name type="scientific">Friedmanniomyces simplex</name>
    <dbReference type="NCBI Taxonomy" id="329884"/>
    <lineage>
        <taxon>Eukaryota</taxon>
        <taxon>Fungi</taxon>
        <taxon>Dikarya</taxon>
        <taxon>Ascomycota</taxon>
        <taxon>Pezizomycotina</taxon>
        <taxon>Dothideomycetes</taxon>
        <taxon>Dothideomycetidae</taxon>
        <taxon>Mycosphaerellales</taxon>
        <taxon>Teratosphaeriaceae</taxon>
        <taxon>Friedmanniomyces</taxon>
    </lineage>
</organism>
<dbReference type="PANTHER" id="PTHR15459">
    <property type="entry name" value="POLYAMINE-MODULATED FACTOR 1"/>
    <property type="match status" value="1"/>
</dbReference>
<evidence type="ECO:0000256" key="1">
    <source>
        <dbReference type="ARBA" id="ARBA00004123"/>
    </source>
</evidence>
<accession>A0A4U0XAJ0</accession>
<proteinExistence type="predicted"/>
<evidence type="ECO:0000256" key="9">
    <source>
        <dbReference type="ARBA" id="ARBA00023328"/>
    </source>
</evidence>
<gene>
    <name evidence="11" type="ORF">B0A55_05544</name>
</gene>